<dbReference type="SUPFAM" id="SSF52743">
    <property type="entry name" value="Subtilisin-like"/>
    <property type="match status" value="1"/>
</dbReference>
<keyword evidence="7" id="KW-0812">Transmembrane</keyword>
<dbReference type="STRING" id="1306406.J116_006330"/>
<dbReference type="Proteomes" id="UP000095329">
    <property type="component" value="Unassembled WGS sequence"/>
</dbReference>
<sequence>MKAEEMWKVSTGKGITVAVLDAGVDPTVPELRGKVQVGADLTADVTGGSKDGAETVQHGTNMAAYIAGTGAAGGIKGLAPDARILSVKVATPGMKGMFGLAGPLSKAIRHAVDEGSRIINISMVTSSVTGQEAELQAAVDYALNKGTLIFAGTGNEGAELAEYPAVVPGVVAVGALDTKGKVAKFSNYGDHVALAAAGVELVGRCESDKARFCAKDGTSGATAIASASAALIWSAHPDWTNNQVLRVMMETAGRNGPVPSKYIGFGGVRPAKVLLEGQGDPGPADVNPLLAARGQTPAPGSSAAPQNSPSPESTGASGEGGPSKEPQAAPEAAARSEEGGFPLWAVVASAVAVVALIGVVVAVSVRSRRA</sequence>
<dbReference type="PROSITE" id="PS51892">
    <property type="entry name" value="SUBTILASE"/>
    <property type="match status" value="1"/>
</dbReference>
<evidence type="ECO:0000313" key="9">
    <source>
        <dbReference type="EMBL" id="OEJ97892.1"/>
    </source>
</evidence>
<feature type="active site" description="Charge relay system" evidence="5">
    <location>
        <position position="219"/>
    </location>
</feature>
<keyword evidence="10" id="KW-1185">Reference proteome</keyword>
<dbReference type="PRINTS" id="PR00723">
    <property type="entry name" value="SUBTILISIN"/>
</dbReference>
<feature type="region of interest" description="Disordered" evidence="6">
    <location>
        <begin position="274"/>
        <end position="336"/>
    </location>
</feature>
<comment type="similarity">
    <text evidence="1 5">Belongs to the peptidase S8 family.</text>
</comment>
<evidence type="ECO:0000256" key="2">
    <source>
        <dbReference type="ARBA" id="ARBA00022670"/>
    </source>
</evidence>
<evidence type="ECO:0000256" key="6">
    <source>
        <dbReference type="SAM" id="MobiDB-lite"/>
    </source>
</evidence>
<evidence type="ECO:0000256" key="5">
    <source>
        <dbReference type="PROSITE-ProRule" id="PRU01240"/>
    </source>
</evidence>
<dbReference type="EMBL" id="ASHX02000001">
    <property type="protein sequence ID" value="OEJ97892.1"/>
    <property type="molecule type" value="Genomic_DNA"/>
</dbReference>
<dbReference type="GO" id="GO:0004252">
    <property type="term" value="F:serine-type endopeptidase activity"/>
    <property type="evidence" value="ECO:0007669"/>
    <property type="project" value="UniProtKB-UniRule"/>
</dbReference>
<feature type="active site" description="Charge relay system" evidence="5">
    <location>
        <position position="21"/>
    </location>
</feature>
<reference evidence="9 10" key="1">
    <citation type="journal article" date="2013" name="Genome Announc.">
        <title>Genome Sequence of Streptomyces violaceusniger Strain SPC6, a Halotolerant Streptomycete That Exhibits Rapid Growth and Development.</title>
        <authorList>
            <person name="Chen X."/>
            <person name="Zhang B."/>
            <person name="Zhang W."/>
            <person name="Wu X."/>
            <person name="Zhang M."/>
            <person name="Chen T."/>
            <person name="Liu G."/>
            <person name="Dyson P."/>
        </authorList>
    </citation>
    <scope>NUCLEOTIDE SEQUENCE [LARGE SCALE GENOMIC DNA]</scope>
    <source>
        <strain evidence="9 10">SPC6</strain>
    </source>
</reference>
<dbReference type="PANTHER" id="PTHR43806:SF11">
    <property type="entry name" value="CEREVISIN-RELATED"/>
    <property type="match status" value="1"/>
</dbReference>
<keyword evidence="2 5" id="KW-0645">Protease</keyword>
<protein>
    <recommendedName>
        <fullName evidence="8">Peptidase S8/S53 domain-containing protein</fullName>
    </recommendedName>
</protein>
<keyword evidence="7" id="KW-1133">Transmembrane helix</keyword>
<feature type="compositionally biased region" description="Polar residues" evidence="6">
    <location>
        <begin position="303"/>
        <end position="316"/>
    </location>
</feature>
<evidence type="ECO:0000256" key="4">
    <source>
        <dbReference type="ARBA" id="ARBA00022825"/>
    </source>
</evidence>
<dbReference type="InterPro" id="IPR050131">
    <property type="entry name" value="Peptidase_S8_subtilisin-like"/>
</dbReference>
<dbReference type="InterPro" id="IPR000209">
    <property type="entry name" value="Peptidase_S8/S53_dom"/>
</dbReference>
<feature type="transmembrane region" description="Helical" evidence="7">
    <location>
        <begin position="341"/>
        <end position="365"/>
    </location>
</feature>
<keyword evidence="3 5" id="KW-0378">Hydrolase</keyword>
<organism evidence="9 10">
    <name type="scientific">Streptomyces thermolilacinus SPC6</name>
    <dbReference type="NCBI Taxonomy" id="1306406"/>
    <lineage>
        <taxon>Bacteria</taxon>
        <taxon>Bacillati</taxon>
        <taxon>Actinomycetota</taxon>
        <taxon>Actinomycetes</taxon>
        <taxon>Kitasatosporales</taxon>
        <taxon>Streptomycetaceae</taxon>
        <taxon>Streptomyces</taxon>
    </lineage>
</organism>
<dbReference type="InterPro" id="IPR015500">
    <property type="entry name" value="Peptidase_S8_subtilisin-rel"/>
</dbReference>
<keyword evidence="4 5" id="KW-0720">Serine protease</keyword>
<evidence type="ECO:0000256" key="3">
    <source>
        <dbReference type="ARBA" id="ARBA00022801"/>
    </source>
</evidence>
<dbReference type="AlphaFoldDB" id="A0A1D3DZY9"/>
<dbReference type="Pfam" id="PF00082">
    <property type="entry name" value="Peptidase_S8"/>
    <property type="match status" value="1"/>
</dbReference>
<evidence type="ECO:0000256" key="1">
    <source>
        <dbReference type="ARBA" id="ARBA00011073"/>
    </source>
</evidence>
<dbReference type="PANTHER" id="PTHR43806">
    <property type="entry name" value="PEPTIDASE S8"/>
    <property type="match status" value="1"/>
</dbReference>
<evidence type="ECO:0000313" key="10">
    <source>
        <dbReference type="Proteomes" id="UP000095329"/>
    </source>
</evidence>
<gene>
    <name evidence="9" type="ORF">J116_006330</name>
</gene>
<accession>A0A1D3DZY9</accession>
<dbReference type="Gene3D" id="3.40.50.200">
    <property type="entry name" value="Peptidase S8/S53 domain"/>
    <property type="match status" value="1"/>
</dbReference>
<dbReference type="GO" id="GO:0006508">
    <property type="term" value="P:proteolysis"/>
    <property type="evidence" value="ECO:0007669"/>
    <property type="project" value="UniProtKB-KW"/>
</dbReference>
<comment type="caution">
    <text evidence="9">The sequence shown here is derived from an EMBL/GenBank/DDBJ whole genome shotgun (WGS) entry which is preliminary data.</text>
</comment>
<dbReference type="InterPro" id="IPR036852">
    <property type="entry name" value="Peptidase_S8/S53_dom_sf"/>
</dbReference>
<evidence type="ECO:0000259" key="8">
    <source>
        <dbReference type="Pfam" id="PF00082"/>
    </source>
</evidence>
<name>A0A1D3DZY9_9ACTN</name>
<feature type="active site" description="Charge relay system" evidence="5">
    <location>
        <position position="58"/>
    </location>
</feature>
<dbReference type="eggNOG" id="COG1404">
    <property type="taxonomic scope" value="Bacteria"/>
</dbReference>
<evidence type="ECO:0000256" key="7">
    <source>
        <dbReference type="SAM" id="Phobius"/>
    </source>
</evidence>
<keyword evidence="7" id="KW-0472">Membrane</keyword>
<feature type="domain" description="Peptidase S8/S53" evidence="8">
    <location>
        <begin position="12"/>
        <end position="266"/>
    </location>
</feature>
<proteinExistence type="inferred from homology"/>